<keyword evidence="4" id="KW-1185">Reference proteome</keyword>
<dbReference type="RefSeq" id="WP_131995310.1">
    <property type="nucleotide sequence ID" value="NZ_SMGK01000002.1"/>
</dbReference>
<reference evidence="3 4" key="1">
    <citation type="submission" date="2019-03" db="EMBL/GenBank/DDBJ databases">
        <title>Genomic Encyclopedia of Type Strains, Phase IV (KMG-IV): sequencing the most valuable type-strain genomes for metagenomic binning, comparative biology and taxonomic classification.</title>
        <authorList>
            <person name="Goeker M."/>
        </authorList>
    </citation>
    <scope>NUCLEOTIDE SEQUENCE [LARGE SCALE GENOMIC DNA]</scope>
    <source>
        <strain evidence="3 4">DSM 103428</strain>
    </source>
</reference>
<dbReference type="Gene3D" id="3.30.920.10">
    <property type="entry name" value="Frataxin/CyaY"/>
    <property type="match status" value="1"/>
</dbReference>
<dbReference type="OrthoDB" id="120254at2"/>
<evidence type="ECO:0000313" key="3">
    <source>
        <dbReference type="EMBL" id="TCK74352.1"/>
    </source>
</evidence>
<comment type="similarity">
    <text evidence="1">Belongs to the frataxin family.</text>
</comment>
<proteinExistence type="inferred from homology"/>
<evidence type="ECO:0000256" key="2">
    <source>
        <dbReference type="ARBA" id="ARBA00023004"/>
    </source>
</evidence>
<dbReference type="NCBIfam" id="TIGR03421">
    <property type="entry name" value="FeS_CyaY"/>
    <property type="match status" value="1"/>
</dbReference>
<dbReference type="SUPFAM" id="SSF55387">
    <property type="entry name" value="Frataxin/Nqo15-like"/>
    <property type="match status" value="1"/>
</dbReference>
<dbReference type="SMART" id="SM01219">
    <property type="entry name" value="Frataxin_Cyay"/>
    <property type="match status" value="1"/>
</dbReference>
<dbReference type="PROSITE" id="PS50810">
    <property type="entry name" value="FRATAXIN_2"/>
    <property type="match status" value="1"/>
</dbReference>
<comment type="caution">
    <text evidence="3">The sequence shown here is derived from an EMBL/GenBank/DDBJ whole genome shotgun (WGS) entry which is preliminary data.</text>
</comment>
<evidence type="ECO:0000256" key="1">
    <source>
        <dbReference type="ARBA" id="ARBA00008183"/>
    </source>
</evidence>
<dbReference type="InterPro" id="IPR002908">
    <property type="entry name" value="Frataxin/CyaY"/>
</dbReference>
<name>A0A4R1L7Z6_9BACT</name>
<dbReference type="GO" id="GO:0008199">
    <property type="term" value="F:ferric iron binding"/>
    <property type="evidence" value="ECO:0007669"/>
    <property type="project" value="InterPro"/>
</dbReference>
<protein>
    <submittedName>
        <fullName evidence="3">Iron donor protein CyaY</fullName>
    </submittedName>
</protein>
<dbReference type="AlphaFoldDB" id="A0A4R1L7Z6"/>
<accession>A0A4R1L7Z6</accession>
<evidence type="ECO:0000313" key="4">
    <source>
        <dbReference type="Proteomes" id="UP000295210"/>
    </source>
</evidence>
<dbReference type="EMBL" id="SMGK01000002">
    <property type="protein sequence ID" value="TCK74352.1"/>
    <property type="molecule type" value="Genomic_DNA"/>
</dbReference>
<sequence length="111" mass="12272">MLDETEFRKHADDSIEALKRSLIKAEENGLFEAEENGGVLNIVFEAPPAKYVITPNAAARQIWISALSTSFKLDWVDSASDFVLLKDGTALKPLVARLINQYFGTNSVTLD</sequence>
<organism evidence="3 4">
    <name type="scientific">Acidipila rosea</name>
    <dbReference type="NCBI Taxonomy" id="768535"/>
    <lineage>
        <taxon>Bacteria</taxon>
        <taxon>Pseudomonadati</taxon>
        <taxon>Acidobacteriota</taxon>
        <taxon>Terriglobia</taxon>
        <taxon>Terriglobales</taxon>
        <taxon>Acidobacteriaceae</taxon>
        <taxon>Acidipila</taxon>
    </lineage>
</organism>
<dbReference type="GO" id="GO:0005737">
    <property type="term" value="C:cytoplasm"/>
    <property type="evidence" value="ECO:0007669"/>
    <property type="project" value="UniProtKB-ARBA"/>
</dbReference>
<dbReference type="GO" id="GO:0016226">
    <property type="term" value="P:iron-sulfur cluster assembly"/>
    <property type="evidence" value="ECO:0007669"/>
    <property type="project" value="InterPro"/>
</dbReference>
<keyword evidence="2" id="KW-0408">Iron</keyword>
<dbReference type="InterPro" id="IPR036524">
    <property type="entry name" value="Frataxin/CyaY_sf"/>
</dbReference>
<dbReference type="Proteomes" id="UP000295210">
    <property type="component" value="Unassembled WGS sequence"/>
</dbReference>
<dbReference type="Pfam" id="PF01491">
    <property type="entry name" value="Frataxin_Cyay"/>
    <property type="match status" value="1"/>
</dbReference>
<gene>
    <name evidence="3" type="ORF">C7378_1974</name>
</gene>